<dbReference type="SUPFAM" id="SSF54909">
    <property type="entry name" value="Dimeric alpha+beta barrel"/>
    <property type="match status" value="1"/>
</dbReference>
<comment type="caution">
    <text evidence="2">The sequence shown here is derived from an EMBL/GenBank/DDBJ whole genome shotgun (WGS) entry which is preliminary data.</text>
</comment>
<gene>
    <name evidence="2" type="ORF">NMN56_033975</name>
</gene>
<dbReference type="EMBL" id="JANCPR020000047">
    <property type="protein sequence ID" value="MDJ1136866.1"/>
    <property type="molecule type" value="Genomic_DNA"/>
</dbReference>
<organism evidence="2 3">
    <name type="scientific">Streptomyces iconiensis</name>
    <dbReference type="NCBI Taxonomy" id="1384038"/>
    <lineage>
        <taxon>Bacteria</taxon>
        <taxon>Bacillati</taxon>
        <taxon>Actinomycetota</taxon>
        <taxon>Actinomycetes</taxon>
        <taxon>Kitasatosporales</taxon>
        <taxon>Streptomycetaceae</taxon>
        <taxon>Streptomyces</taxon>
    </lineage>
</organism>
<reference evidence="2 3" key="1">
    <citation type="submission" date="2023-05" db="EMBL/GenBank/DDBJ databases">
        <title>Streptantibioticus silvisoli sp. nov., acidotolerant actinomycetes 1 from pine litter.</title>
        <authorList>
            <person name="Swiecimska M."/>
            <person name="Golinska P."/>
            <person name="Sangal V."/>
            <person name="Wachnowicz B."/>
            <person name="Goodfellow M."/>
        </authorList>
    </citation>
    <scope>NUCLEOTIDE SEQUENCE [LARGE SCALE GENOMIC DNA]</scope>
    <source>
        <strain evidence="2 3">DSM 42109</strain>
    </source>
</reference>
<feature type="region of interest" description="Disordered" evidence="1">
    <location>
        <begin position="189"/>
        <end position="209"/>
    </location>
</feature>
<name>A0ABT7A6D2_9ACTN</name>
<proteinExistence type="predicted"/>
<dbReference type="Gene3D" id="3.30.70.100">
    <property type="match status" value="2"/>
</dbReference>
<evidence type="ECO:0000256" key="1">
    <source>
        <dbReference type="SAM" id="MobiDB-lite"/>
    </source>
</evidence>
<keyword evidence="2" id="KW-0560">Oxidoreductase</keyword>
<keyword evidence="2" id="KW-0503">Monooxygenase</keyword>
<dbReference type="Proteomes" id="UP001214441">
    <property type="component" value="Unassembled WGS sequence"/>
</dbReference>
<evidence type="ECO:0000313" key="2">
    <source>
        <dbReference type="EMBL" id="MDJ1136866.1"/>
    </source>
</evidence>
<accession>A0ABT7A6D2</accession>
<protein>
    <submittedName>
        <fullName evidence="2">Antibiotic biosynthesis monooxygenase</fullName>
    </submittedName>
</protein>
<sequence>MTFNIDTAPDPVTAPAAMFGTWQVGTPQRQQATAEAIADAWRKRPWPGPGLQSYTVLAADDGTTLLHFSQVNDLDEVPPQDLTWKQEVDAAVPDIERTGVIAAKRRESTPAYGPAAEAGCVVLVTRLFDGPDTGRANRPADAMFGRTIGTPPPDGLLSAHFYVNTDGTRVFSYALWTTTEAHRQAIEHRPARPEAHTQRQQAPARPGLLDTTVQRFRPALQLTSRI</sequence>
<dbReference type="RefSeq" id="WP_274047097.1">
    <property type="nucleotide sequence ID" value="NZ_JANCPR020000047.1"/>
</dbReference>
<dbReference type="InterPro" id="IPR011008">
    <property type="entry name" value="Dimeric_a/b-barrel"/>
</dbReference>
<evidence type="ECO:0000313" key="3">
    <source>
        <dbReference type="Proteomes" id="UP001214441"/>
    </source>
</evidence>
<keyword evidence="3" id="KW-1185">Reference proteome</keyword>
<dbReference type="GO" id="GO:0004497">
    <property type="term" value="F:monooxygenase activity"/>
    <property type="evidence" value="ECO:0007669"/>
    <property type="project" value="UniProtKB-KW"/>
</dbReference>